<evidence type="ECO:0000313" key="1">
    <source>
        <dbReference type="EMBL" id="RED86338.1"/>
    </source>
</evidence>
<organism evidence="1 2">
    <name type="scientific">Cohnella phaseoli</name>
    <dbReference type="NCBI Taxonomy" id="456490"/>
    <lineage>
        <taxon>Bacteria</taxon>
        <taxon>Bacillati</taxon>
        <taxon>Bacillota</taxon>
        <taxon>Bacilli</taxon>
        <taxon>Bacillales</taxon>
        <taxon>Paenibacillaceae</taxon>
        <taxon>Cohnella</taxon>
    </lineage>
</organism>
<gene>
    <name evidence="1" type="ORF">DFP98_103193</name>
</gene>
<reference evidence="1 2" key="1">
    <citation type="submission" date="2018-07" db="EMBL/GenBank/DDBJ databases">
        <title>Genomic Encyclopedia of Type Strains, Phase III (KMG-III): the genomes of soil and plant-associated and newly described type strains.</title>
        <authorList>
            <person name="Whitman W."/>
        </authorList>
    </citation>
    <scope>NUCLEOTIDE SEQUENCE [LARGE SCALE GENOMIC DNA]</scope>
    <source>
        <strain evidence="1 2">CECT 7287</strain>
    </source>
</reference>
<accession>A0A3D9KIK7</accession>
<dbReference type="Proteomes" id="UP000256977">
    <property type="component" value="Unassembled WGS sequence"/>
</dbReference>
<evidence type="ECO:0000313" key="2">
    <source>
        <dbReference type="Proteomes" id="UP000256977"/>
    </source>
</evidence>
<dbReference type="RefSeq" id="WP_181917497.1">
    <property type="nucleotide sequence ID" value="NZ_QRDZ01000003.1"/>
</dbReference>
<protein>
    <submittedName>
        <fullName evidence="1">Uncharacterized protein</fullName>
    </submittedName>
</protein>
<dbReference type="AlphaFoldDB" id="A0A3D9KIK7"/>
<keyword evidence="2" id="KW-1185">Reference proteome</keyword>
<name>A0A3D9KIK7_9BACL</name>
<comment type="caution">
    <text evidence="1">The sequence shown here is derived from an EMBL/GenBank/DDBJ whole genome shotgun (WGS) entry which is preliminary data.</text>
</comment>
<sequence length="56" mass="6409">MDVKMINNAFLNGLTVEVWRAGELIGSGRIVEHTKDFIMLDDGDFYSKDWCELVIC</sequence>
<proteinExistence type="predicted"/>
<dbReference type="EMBL" id="QRDZ01000003">
    <property type="protein sequence ID" value="RED86338.1"/>
    <property type="molecule type" value="Genomic_DNA"/>
</dbReference>